<keyword evidence="2" id="KW-0150">Chloroplast</keyword>
<dbReference type="PANTHER" id="PTHR31846:SF4">
    <property type="entry name" value="CRS1 _ YHBY (CRM) DOMAIN-CONTAINING PROTEIN"/>
    <property type="match status" value="1"/>
</dbReference>
<keyword evidence="8" id="KW-0508">mRNA splicing</keyword>
<dbReference type="GO" id="GO:0000373">
    <property type="term" value="P:Group II intron splicing"/>
    <property type="evidence" value="ECO:0007669"/>
    <property type="project" value="UniProtKB-ARBA"/>
</dbReference>
<dbReference type="GO" id="GO:0009507">
    <property type="term" value="C:chloroplast"/>
    <property type="evidence" value="ECO:0007669"/>
    <property type="project" value="UniProtKB-SubCell"/>
</dbReference>
<reference evidence="18 19" key="1">
    <citation type="journal article" date="2019" name="Nat. Plants">
        <title>Genome sequencing of Musa balbisiana reveals subgenome evolution and function divergence in polyploid bananas.</title>
        <authorList>
            <person name="Yao X."/>
        </authorList>
    </citation>
    <scope>NUCLEOTIDE SEQUENCE [LARGE SCALE GENOMIC DNA]</scope>
    <source>
        <strain evidence="19">cv. DH-PKW</strain>
        <tissue evidence="18">Leaves</tissue>
    </source>
</reference>
<keyword evidence="4" id="KW-0507">mRNA processing</keyword>
<feature type="coiled-coil region" evidence="15">
    <location>
        <begin position="446"/>
        <end position="473"/>
    </location>
</feature>
<keyword evidence="5" id="KW-0677">Repeat</keyword>
<dbReference type="SUPFAM" id="SSF75471">
    <property type="entry name" value="YhbY-like"/>
    <property type="match status" value="2"/>
</dbReference>
<evidence type="ECO:0000256" key="6">
    <source>
        <dbReference type="ARBA" id="ARBA00022884"/>
    </source>
</evidence>
<feature type="region of interest" description="Disordered" evidence="16">
    <location>
        <begin position="705"/>
        <end position="732"/>
    </location>
</feature>
<dbReference type="FunFam" id="3.30.110.60:FF:000003">
    <property type="entry name" value="CRM-domain containing factor CFM3B, chloroplastic"/>
    <property type="match status" value="1"/>
</dbReference>
<dbReference type="GO" id="GO:0003729">
    <property type="term" value="F:mRNA binding"/>
    <property type="evidence" value="ECO:0007669"/>
    <property type="project" value="InterPro"/>
</dbReference>
<comment type="function">
    <text evidence="10">Binds specific group II introns in chloroplasts and facilitates their splicing. Acts on subgroup IIB introns. The substrates of the subgroup IIB also require the CRM domain proteins CAF1 or CAF2, with a simultaneous binding of CFM3 and CAF1 or CAF2. May influence the biogenesis of the mitochondrial small ribosomal subunit.</text>
</comment>
<keyword evidence="7" id="KW-0809">Transit peptide</keyword>
<dbReference type="PANTHER" id="PTHR31846">
    <property type="entry name" value="CRS1 / YHBY (CRM) DOMAIN-CONTAINING PROTEIN"/>
    <property type="match status" value="1"/>
</dbReference>
<dbReference type="GO" id="GO:1990904">
    <property type="term" value="C:ribonucleoprotein complex"/>
    <property type="evidence" value="ECO:0007669"/>
    <property type="project" value="UniProtKB-KW"/>
</dbReference>
<dbReference type="EMBL" id="PYDT01000004">
    <property type="protein sequence ID" value="THU62472.1"/>
    <property type="molecule type" value="Genomic_DNA"/>
</dbReference>
<evidence type="ECO:0000256" key="13">
    <source>
        <dbReference type="ARBA" id="ARBA00081881"/>
    </source>
</evidence>
<evidence type="ECO:0000259" key="17">
    <source>
        <dbReference type="PROSITE" id="PS51295"/>
    </source>
</evidence>
<keyword evidence="15" id="KW-0175">Coiled coil</keyword>
<organism evidence="18 19">
    <name type="scientific">Musa balbisiana</name>
    <name type="common">Banana</name>
    <dbReference type="NCBI Taxonomy" id="52838"/>
    <lineage>
        <taxon>Eukaryota</taxon>
        <taxon>Viridiplantae</taxon>
        <taxon>Streptophyta</taxon>
        <taxon>Embryophyta</taxon>
        <taxon>Tracheophyta</taxon>
        <taxon>Spermatophyta</taxon>
        <taxon>Magnoliopsida</taxon>
        <taxon>Liliopsida</taxon>
        <taxon>Zingiberales</taxon>
        <taxon>Musaceae</taxon>
        <taxon>Musa</taxon>
    </lineage>
</organism>
<dbReference type="SMART" id="SM01103">
    <property type="entry name" value="CRS1_YhbY"/>
    <property type="match status" value="2"/>
</dbReference>
<evidence type="ECO:0000256" key="7">
    <source>
        <dbReference type="ARBA" id="ARBA00022946"/>
    </source>
</evidence>
<keyword evidence="9" id="KW-0687">Ribonucleoprotein</keyword>
<feature type="domain" description="CRM" evidence="17">
    <location>
        <begin position="351"/>
        <end position="448"/>
    </location>
</feature>
<protein>
    <recommendedName>
        <fullName evidence="12">CRM-domain containing factor CFM3, chloroplastic/mitochondrial</fullName>
    </recommendedName>
    <alternativeName>
        <fullName evidence="13">Protein CRM FAMILY MEMBER 3</fullName>
    </alternativeName>
</protein>
<evidence type="ECO:0000313" key="19">
    <source>
        <dbReference type="Proteomes" id="UP000317650"/>
    </source>
</evidence>
<evidence type="ECO:0000256" key="11">
    <source>
        <dbReference type="ARBA" id="ARBA00064484"/>
    </source>
</evidence>
<feature type="compositionally biased region" description="Pro residues" evidence="16">
    <location>
        <begin position="105"/>
        <end position="114"/>
    </location>
</feature>
<keyword evidence="3" id="KW-0934">Plastid</keyword>
<evidence type="ECO:0000256" key="2">
    <source>
        <dbReference type="ARBA" id="ARBA00022528"/>
    </source>
</evidence>
<dbReference type="FunFam" id="3.30.110.60:FF:000002">
    <property type="entry name" value="CRS2-associated factor 1, chloroplastic"/>
    <property type="match status" value="1"/>
</dbReference>
<dbReference type="GO" id="GO:0006397">
    <property type="term" value="P:mRNA processing"/>
    <property type="evidence" value="ECO:0007669"/>
    <property type="project" value="UniProtKB-KW"/>
</dbReference>
<feature type="domain" description="CRM" evidence="17">
    <location>
        <begin position="562"/>
        <end position="662"/>
    </location>
</feature>
<feature type="compositionally biased region" description="Basic and acidic residues" evidence="16">
    <location>
        <begin position="115"/>
        <end position="124"/>
    </location>
</feature>
<dbReference type="STRING" id="52838.A0A4S8JMH8"/>
<dbReference type="InterPro" id="IPR001890">
    <property type="entry name" value="RNA-binding_CRM"/>
</dbReference>
<evidence type="ECO:0000256" key="14">
    <source>
        <dbReference type="PROSITE-ProRule" id="PRU00626"/>
    </source>
</evidence>
<dbReference type="Gene3D" id="3.30.110.60">
    <property type="entry name" value="YhbY-like"/>
    <property type="match status" value="2"/>
</dbReference>
<evidence type="ECO:0000256" key="10">
    <source>
        <dbReference type="ARBA" id="ARBA00055648"/>
    </source>
</evidence>
<evidence type="ECO:0000256" key="1">
    <source>
        <dbReference type="ARBA" id="ARBA00004229"/>
    </source>
</evidence>
<evidence type="ECO:0000256" key="16">
    <source>
        <dbReference type="SAM" id="MobiDB-lite"/>
    </source>
</evidence>
<evidence type="ECO:0000313" key="18">
    <source>
        <dbReference type="EMBL" id="THU62472.1"/>
    </source>
</evidence>
<gene>
    <name evidence="18" type="ORF">C4D60_Mb01t05510</name>
</gene>
<evidence type="ECO:0000256" key="9">
    <source>
        <dbReference type="ARBA" id="ARBA00023274"/>
    </source>
</evidence>
<sequence>MAFLPAAKISELSFHNPLPLCSRPSLVLSLSLIRCRFRRLIFSAAASSSSSLRLAESGGGDSDSRRSPRHRRNSRDDDDRQANANSRTPVRSRLPSAPWLQQWDPPDPSPSPPSPERKPAEPDAGRGAAIERIVYRLRNLGLDSDDDEYEGESTNERTLCGDDRLGELLERSWNRPDKSLDVGRTLLPWEREDHGGFAEEKDGRDAKRKRRRTGGLVIWRSGSVMVVFRGSNYKRPSRSQSLDAQSNPTGISHETESLFIPDVPNTTKLVEDDNCVTSSKTEQPKPSEMNLECDENMTEEEAEYNGLLDGLGPRFVDWWGTGILPVDADLLPQNIPGFKTPFRLLPTGMRSRLTNSEMTNLRKLARTLPSHFALGRNRHHHGLAAAILKLWEKSLVVKIAVKRGIQNTNNKLMAEELKALTGGLLLLRNKYYIVIYRGKDFIPTSVATALAEREELTKEIQDAEEQMRKSMIGEPCVDALEEHAPVGTLAEFLEAQARWGRDISSEERDAMKKEALRSERTKLFKKIEQKLSVAQAKKLRAEKLLAKIEASMVPLNPSNDQETITDEERSVFRRIGLRMKAYLPLGIRGVFDGVIENMHLHWKHRELVKLISKQKTLSFVEDTARLLEYESGGILVAIESVPKGFALIYYRGKNYQRPISLRPRNLLTKAKALKRAVAIQRHEALSQHIDALEKTIKQMKEELMEYEDSSLDSEDDDDSVIYDSNVDEALRS</sequence>
<keyword evidence="6 14" id="KW-0694">RNA-binding</keyword>
<accession>A0A4S8JMH8</accession>
<dbReference type="Pfam" id="PF01985">
    <property type="entry name" value="CRS1_YhbY"/>
    <property type="match status" value="2"/>
</dbReference>
<dbReference type="Proteomes" id="UP000317650">
    <property type="component" value="Chromosome 1"/>
</dbReference>
<evidence type="ECO:0000256" key="5">
    <source>
        <dbReference type="ARBA" id="ARBA00022737"/>
    </source>
</evidence>
<dbReference type="InterPro" id="IPR045278">
    <property type="entry name" value="CRS1/CFM2/CFM3"/>
</dbReference>
<evidence type="ECO:0000256" key="3">
    <source>
        <dbReference type="ARBA" id="ARBA00022640"/>
    </source>
</evidence>
<dbReference type="AlphaFoldDB" id="A0A4S8JMH8"/>
<evidence type="ECO:0000256" key="15">
    <source>
        <dbReference type="SAM" id="Coils"/>
    </source>
</evidence>
<feature type="compositionally biased region" description="Acidic residues" evidence="16">
    <location>
        <begin position="705"/>
        <end position="720"/>
    </location>
</feature>
<comment type="subcellular location">
    <subcellularLocation>
        <location evidence="1">Plastid</location>
        <location evidence="1">Chloroplast</location>
    </subcellularLocation>
</comment>
<name>A0A4S8JMH8_MUSBA</name>
<evidence type="ECO:0000256" key="12">
    <source>
        <dbReference type="ARBA" id="ARBA00073361"/>
    </source>
</evidence>
<proteinExistence type="predicted"/>
<evidence type="ECO:0000256" key="4">
    <source>
        <dbReference type="ARBA" id="ARBA00022664"/>
    </source>
</evidence>
<dbReference type="PROSITE" id="PS51295">
    <property type="entry name" value="CRM"/>
    <property type="match status" value="2"/>
</dbReference>
<comment type="caution">
    <text evidence="18">The sequence shown here is derived from an EMBL/GenBank/DDBJ whole genome shotgun (WGS) entry which is preliminary data.</text>
</comment>
<evidence type="ECO:0000256" key="8">
    <source>
        <dbReference type="ARBA" id="ARBA00023187"/>
    </source>
</evidence>
<comment type="subunit">
    <text evidence="11">Interacts with RNA. Part of large ribonucleo-protein particles that contain CAF1 and/or CAF2, and RNC1.</text>
</comment>
<feature type="region of interest" description="Disordered" evidence="16">
    <location>
        <begin position="52"/>
        <end position="128"/>
    </location>
</feature>
<dbReference type="InterPro" id="IPR035920">
    <property type="entry name" value="YhbY-like_sf"/>
</dbReference>
<keyword evidence="19" id="KW-1185">Reference proteome</keyword>